<dbReference type="STRING" id="1424661.SAMN05216281_11946"/>
<comment type="caution">
    <text evidence="2">The sequence shown here is derived from an EMBL/GenBank/DDBJ whole genome shotgun (WGS) entry which is preliminary data.</text>
</comment>
<evidence type="ECO:0000313" key="3">
    <source>
        <dbReference type="Proteomes" id="UP000297654"/>
    </source>
</evidence>
<sequence>MTAKRRISYHWHLRTLMAAHSMWKTTELGPLLRDRGVSLSPAQVYRLVAEQPERLSLRTLAALCDIFDCTPNDLVEPYVEATVGKQAVNAAPAVDISADSRPVRARIIAEEKT</sequence>
<organism evidence="2 3">
    <name type="scientific">Cryobacterium luteum</name>
    <dbReference type="NCBI Taxonomy" id="1424661"/>
    <lineage>
        <taxon>Bacteria</taxon>
        <taxon>Bacillati</taxon>
        <taxon>Actinomycetota</taxon>
        <taxon>Actinomycetes</taxon>
        <taxon>Micrococcales</taxon>
        <taxon>Microbacteriaceae</taxon>
        <taxon>Cryobacterium</taxon>
    </lineage>
</organism>
<dbReference type="InterPro" id="IPR010982">
    <property type="entry name" value="Lambda_DNA-bd_dom_sf"/>
</dbReference>
<gene>
    <name evidence="2" type="ORF">E3O10_07660</name>
</gene>
<protein>
    <submittedName>
        <fullName evidence="2">XRE family transcriptional regulator</fullName>
    </submittedName>
</protein>
<feature type="domain" description="HTH cro/C1-type" evidence="1">
    <location>
        <begin position="12"/>
        <end position="77"/>
    </location>
</feature>
<dbReference type="OrthoDB" id="3626437at2"/>
<dbReference type="GO" id="GO:0003677">
    <property type="term" value="F:DNA binding"/>
    <property type="evidence" value="ECO:0007669"/>
    <property type="project" value="InterPro"/>
</dbReference>
<reference evidence="2 3" key="1">
    <citation type="submission" date="2019-03" db="EMBL/GenBank/DDBJ databases">
        <title>Genomics of glacier-inhabiting Cryobacterium strains.</title>
        <authorList>
            <person name="Liu Q."/>
            <person name="Xin Y.-H."/>
        </authorList>
    </citation>
    <scope>NUCLEOTIDE SEQUENCE [LARGE SCALE GENOMIC DNA]</scope>
    <source>
        <strain evidence="2 3">Hh15</strain>
    </source>
</reference>
<dbReference type="RefSeq" id="WP_092111952.1">
    <property type="nucleotide sequence ID" value="NZ_FOCN01000019.1"/>
</dbReference>
<dbReference type="Gene3D" id="1.10.260.40">
    <property type="entry name" value="lambda repressor-like DNA-binding domains"/>
    <property type="match status" value="1"/>
</dbReference>
<evidence type="ECO:0000259" key="1">
    <source>
        <dbReference type="Pfam" id="PF13443"/>
    </source>
</evidence>
<accession>A0A1H8KI02</accession>
<evidence type="ECO:0000313" key="2">
    <source>
        <dbReference type="EMBL" id="TFB89984.1"/>
    </source>
</evidence>
<proteinExistence type="predicted"/>
<dbReference type="Proteomes" id="UP000297654">
    <property type="component" value="Unassembled WGS sequence"/>
</dbReference>
<dbReference type="Pfam" id="PF13443">
    <property type="entry name" value="HTH_26"/>
    <property type="match status" value="1"/>
</dbReference>
<name>A0A1H8KI02_9MICO</name>
<dbReference type="InterPro" id="IPR001387">
    <property type="entry name" value="Cro/C1-type_HTH"/>
</dbReference>
<dbReference type="AlphaFoldDB" id="A0A1H8KI02"/>
<keyword evidence="3" id="KW-1185">Reference proteome</keyword>
<dbReference type="EMBL" id="SOFF01000028">
    <property type="protein sequence ID" value="TFB89984.1"/>
    <property type="molecule type" value="Genomic_DNA"/>
</dbReference>